<dbReference type="SUPFAM" id="SSF52540">
    <property type="entry name" value="P-loop containing nucleoside triphosphate hydrolases"/>
    <property type="match status" value="1"/>
</dbReference>
<dbReference type="PANTHER" id="PTHR42781:SF1">
    <property type="entry name" value="THIAMINE IMPORT ATP-BINDING PROTEIN THIQ"/>
    <property type="match status" value="1"/>
</dbReference>
<dbReference type="SMART" id="SM00382">
    <property type="entry name" value="AAA"/>
    <property type="match status" value="1"/>
</dbReference>
<sequence length="229" mass="24611">MLQLDELSLTQDGFTLSLSGGIPAGGRVALLGPSGSGKSTLLSVLAGFDWPDRGRILWHGQDITRAPVAARPVSILFQDGNLFPHLDVADNVALGLRPDLRLTQADRARVEESLAQVGLGGLGARRPATLSGGQQARVALARMLLRDRPLALLDEPFAALDPGLRTEMLALVREIAEAKALTLLMACHDLRDAERLCDRLWLLEDGRKVLDVGLAGLRDDPPAALRAWL</sequence>
<name>A0A7X6JYV7_9RHOB</name>
<dbReference type="EMBL" id="JAAZQQ010000003">
    <property type="protein sequence ID" value="NKX44894.1"/>
    <property type="molecule type" value="Genomic_DNA"/>
</dbReference>
<keyword evidence="1" id="KW-0813">Transport</keyword>
<evidence type="ECO:0000256" key="1">
    <source>
        <dbReference type="ARBA" id="ARBA00022448"/>
    </source>
</evidence>
<dbReference type="Pfam" id="PF00005">
    <property type="entry name" value="ABC_tran"/>
    <property type="match status" value="1"/>
</dbReference>
<evidence type="ECO:0000313" key="9">
    <source>
        <dbReference type="EMBL" id="NKX44894.1"/>
    </source>
</evidence>
<keyword evidence="10" id="KW-1185">Reference proteome</keyword>
<dbReference type="GO" id="GO:0005524">
    <property type="term" value="F:ATP binding"/>
    <property type="evidence" value="ECO:0007669"/>
    <property type="project" value="UniProtKB-KW"/>
</dbReference>
<evidence type="ECO:0000259" key="8">
    <source>
        <dbReference type="PROSITE" id="PS50893"/>
    </source>
</evidence>
<evidence type="ECO:0000256" key="7">
    <source>
        <dbReference type="ARBA" id="ARBA00023136"/>
    </source>
</evidence>
<dbReference type="GO" id="GO:0016887">
    <property type="term" value="F:ATP hydrolysis activity"/>
    <property type="evidence" value="ECO:0007669"/>
    <property type="project" value="InterPro"/>
</dbReference>
<dbReference type="PANTHER" id="PTHR42781">
    <property type="entry name" value="SPERMIDINE/PUTRESCINE IMPORT ATP-BINDING PROTEIN POTA"/>
    <property type="match status" value="1"/>
</dbReference>
<evidence type="ECO:0000256" key="3">
    <source>
        <dbReference type="ARBA" id="ARBA00022519"/>
    </source>
</evidence>
<dbReference type="AlphaFoldDB" id="A0A7X6JYV7"/>
<keyword evidence="4" id="KW-0547">Nucleotide-binding</keyword>
<dbReference type="InterPro" id="IPR003439">
    <property type="entry name" value="ABC_transporter-like_ATP-bd"/>
</dbReference>
<keyword evidence="6" id="KW-1278">Translocase</keyword>
<dbReference type="InterPro" id="IPR050093">
    <property type="entry name" value="ABC_SmlMolc_Importer"/>
</dbReference>
<protein>
    <submittedName>
        <fullName evidence="9">ATP-binding cassette domain-containing protein</fullName>
    </submittedName>
</protein>
<dbReference type="Gene3D" id="3.40.50.300">
    <property type="entry name" value="P-loop containing nucleotide triphosphate hydrolases"/>
    <property type="match status" value="1"/>
</dbReference>
<comment type="caution">
    <text evidence="9">The sequence shown here is derived from an EMBL/GenBank/DDBJ whole genome shotgun (WGS) entry which is preliminary data.</text>
</comment>
<accession>A0A7X6JYV7</accession>
<gene>
    <name evidence="9" type="ORF">HCU73_09860</name>
</gene>
<evidence type="ECO:0000256" key="2">
    <source>
        <dbReference type="ARBA" id="ARBA00022475"/>
    </source>
</evidence>
<evidence type="ECO:0000256" key="4">
    <source>
        <dbReference type="ARBA" id="ARBA00022741"/>
    </source>
</evidence>
<dbReference type="PROSITE" id="PS50893">
    <property type="entry name" value="ABC_TRANSPORTER_2"/>
    <property type="match status" value="1"/>
</dbReference>
<organism evidence="9 10">
    <name type="scientific">Roseicyclus persicicus</name>
    <dbReference type="NCBI Taxonomy" id="2650661"/>
    <lineage>
        <taxon>Bacteria</taxon>
        <taxon>Pseudomonadati</taxon>
        <taxon>Pseudomonadota</taxon>
        <taxon>Alphaproteobacteria</taxon>
        <taxon>Rhodobacterales</taxon>
        <taxon>Roseobacteraceae</taxon>
        <taxon>Roseicyclus</taxon>
    </lineage>
</organism>
<dbReference type="InterPro" id="IPR003593">
    <property type="entry name" value="AAA+_ATPase"/>
</dbReference>
<dbReference type="InterPro" id="IPR017871">
    <property type="entry name" value="ABC_transporter-like_CS"/>
</dbReference>
<evidence type="ECO:0000256" key="5">
    <source>
        <dbReference type="ARBA" id="ARBA00022840"/>
    </source>
</evidence>
<keyword evidence="7" id="KW-0472">Membrane</keyword>
<dbReference type="PROSITE" id="PS00211">
    <property type="entry name" value="ABC_TRANSPORTER_1"/>
    <property type="match status" value="1"/>
</dbReference>
<evidence type="ECO:0000256" key="6">
    <source>
        <dbReference type="ARBA" id="ARBA00022967"/>
    </source>
</evidence>
<dbReference type="Proteomes" id="UP000526408">
    <property type="component" value="Unassembled WGS sequence"/>
</dbReference>
<keyword evidence="2" id="KW-1003">Cell membrane</keyword>
<feature type="domain" description="ABC transporter" evidence="8">
    <location>
        <begin position="2"/>
        <end position="229"/>
    </location>
</feature>
<evidence type="ECO:0000313" key="10">
    <source>
        <dbReference type="Proteomes" id="UP000526408"/>
    </source>
</evidence>
<keyword evidence="5 9" id="KW-0067">ATP-binding</keyword>
<proteinExistence type="predicted"/>
<keyword evidence="3" id="KW-0997">Cell inner membrane</keyword>
<dbReference type="RefSeq" id="WP_168623295.1">
    <property type="nucleotide sequence ID" value="NZ_JAAZQQ010000003.1"/>
</dbReference>
<dbReference type="InterPro" id="IPR027417">
    <property type="entry name" value="P-loop_NTPase"/>
</dbReference>
<reference evidence="9 10" key="1">
    <citation type="submission" date="2020-04" db="EMBL/GenBank/DDBJ databases">
        <authorList>
            <person name="Yoon J."/>
        </authorList>
    </citation>
    <scope>NUCLEOTIDE SEQUENCE [LARGE SCALE GENOMIC DNA]</scope>
    <source>
        <strain evidence="9 10">KMU-115</strain>
    </source>
</reference>